<protein>
    <submittedName>
        <fullName evidence="1">XisI protein</fullName>
    </submittedName>
</protein>
<reference evidence="1" key="1">
    <citation type="submission" date="2019-02" db="EMBL/GenBank/DDBJ databases">
        <authorList>
            <person name="Gruber-Vodicka R. H."/>
            <person name="Seah K. B. B."/>
        </authorList>
    </citation>
    <scope>NUCLEOTIDE SEQUENCE</scope>
    <source>
        <strain evidence="2">BECK_BY19</strain>
        <strain evidence="1">BECK_BY8</strain>
    </source>
</reference>
<dbReference type="Gene3D" id="3.30.310.110">
    <property type="entry name" value="XisI-like"/>
    <property type="match status" value="1"/>
</dbReference>
<evidence type="ECO:0000313" key="2">
    <source>
        <dbReference type="EMBL" id="VFK72256.1"/>
    </source>
</evidence>
<organism evidence="1">
    <name type="scientific">Candidatus Kentrum sp. UNK</name>
    <dbReference type="NCBI Taxonomy" id="2126344"/>
    <lineage>
        <taxon>Bacteria</taxon>
        <taxon>Pseudomonadati</taxon>
        <taxon>Pseudomonadota</taxon>
        <taxon>Gammaproteobacteria</taxon>
        <taxon>Candidatus Kentrum</taxon>
    </lineage>
</organism>
<sequence>MDTIEDYRELIREIFDELTETPYAYGNIQFETVFDRDSDRYLLMIVGRDDDRYVHGCLVHVDIVDGKLWIQRDGTEQGFANILIEAGVDKARIVPGFRSPSIREHMGLAAA</sequence>
<dbReference type="SUPFAM" id="SSF143847">
    <property type="entry name" value="XisI-like"/>
    <property type="match status" value="1"/>
</dbReference>
<gene>
    <name evidence="1" type="ORF">BECKUNK1418G_GA0071005_11085</name>
    <name evidence="2" type="ORF">BECKUNK1418H_GA0071006_11044</name>
</gene>
<dbReference type="InterPro" id="IPR014968">
    <property type="entry name" value="XisI"/>
</dbReference>
<dbReference type="CDD" id="cd16382">
    <property type="entry name" value="XisI-like"/>
    <property type="match status" value="1"/>
</dbReference>
<proteinExistence type="predicted"/>
<dbReference type="InterPro" id="IPR035943">
    <property type="entry name" value="XisI-like_sf"/>
</dbReference>
<accession>A0A451AL79</accession>
<dbReference type="Pfam" id="PF08869">
    <property type="entry name" value="XisI"/>
    <property type="match status" value="1"/>
</dbReference>
<dbReference type="EMBL" id="CAADFZ010000108">
    <property type="protein sequence ID" value="VFK66778.1"/>
    <property type="molecule type" value="Genomic_DNA"/>
</dbReference>
<name>A0A451AL79_9GAMM</name>
<evidence type="ECO:0000313" key="1">
    <source>
        <dbReference type="EMBL" id="VFK66778.1"/>
    </source>
</evidence>
<dbReference type="AlphaFoldDB" id="A0A451AL79"/>
<dbReference type="EMBL" id="CAADGD010000104">
    <property type="protein sequence ID" value="VFK72256.1"/>
    <property type="molecule type" value="Genomic_DNA"/>
</dbReference>